<dbReference type="AlphaFoldDB" id="A0A2T7PNH9"/>
<evidence type="ECO:0000313" key="1">
    <source>
        <dbReference type="EMBL" id="PVD34985.1"/>
    </source>
</evidence>
<dbReference type="Proteomes" id="UP000245119">
    <property type="component" value="Linkage Group LG3"/>
</dbReference>
<evidence type="ECO:0000313" key="2">
    <source>
        <dbReference type="Proteomes" id="UP000245119"/>
    </source>
</evidence>
<keyword evidence="2" id="KW-1185">Reference proteome</keyword>
<gene>
    <name evidence="1" type="ORF">C0Q70_06266</name>
</gene>
<proteinExistence type="predicted"/>
<sequence>MASLVPSTMSRDKSHPDHPPRLAAFLLRKDFLNHFWCLWRQEFVCSARQSLVHIAMCKFKSRETCWDRPSQLI</sequence>
<dbReference type="EMBL" id="PZQS01000003">
    <property type="protein sequence ID" value="PVD34985.1"/>
    <property type="molecule type" value="Genomic_DNA"/>
</dbReference>
<reference evidence="1 2" key="1">
    <citation type="submission" date="2018-04" db="EMBL/GenBank/DDBJ databases">
        <title>The genome of golden apple snail Pomacea canaliculata provides insight into stress tolerance and invasive adaptation.</title>
        <authorList>
            <person name="Liu C."/>
            <person name="Liu B."/>
            <person name="Ren Y."/>
            <person name="Zhang Y."/>
            <person name="Wang H."/>
            <person name="Li S."/>
            <person name="Jiang F."/>
            <person name="Yin L."/>
            <person name="Zhang G."/>
            <person name="Qian W."/>
            <person name="Fan W."/>
        </authorList>
    </citation>
    <scope>NUCLEOTIDE SEQUENCE [LARGE SCALE GENOMIC DNA]</scope>
    <source>
        <strain evidence="1">SZHN2017</strain>
        <tissue evidence="1">Muscle</tissue>
    </source>
</reference>
<protein>
    <submittedName>
        <fullName evidence="1">Uncharacterized protein</fullName>
    </submittedName>
</protein>
<comment type="caution">
    <text evidence="1">The sequence shown here is derived from an EMBL/GenBank/DDBJ whole genome shotgun (WGS) entry which is preliminary data.</text>
</comment>
<accession>A0A2T7PNH9</accession>
<organism evidence="1 2">
    <name type="scientific">Pomacea canaliculata</name>
    <name type="common">Golden apple snail</name>
    <dbReference type="NCBI Taxonomy" id="400727"/>
    <lineage>
        <taxon>Eukaryota</taxon>
        <taxon>Metazoa</taxon>
        <taxon>Spiralia</taxon>
        <taxon>Lophotrochozoa</taxon>
        <taxon>Mollusca</taxon>
        <taxon>Gastropoda</taxon>
        <taxon>Caenogastropoda</taxon>
        <taxon>Architaenioglossa</taxon>
        <taxon>Ampullarioidea</taxon>
        <taxon>Ampullariidae</taxon>
        <taxon>Pomacea</taxon>
    </lineage>
</organism>
<name>A0A2T7PNH9_POMCA</name>